<evidence type="ECO:0000313" key="2">
    <source>
        <dbReference type="EMBL" id="THC94084.1"/>
    </source>
</evidence>
<comment type="caution">
    <text evidence="2">The sequence shown here is derived from an EMBL/GenBank/DDBJ whole genome shotgun (WGS) entry which is preliminary data.</text>
</comment>
<gene>
    <name evidence="2" type="ORF">EYZ11_006454</name>
</gene>
<reference evidence="2 3" key="1">
    <citation type="submission" date="2019-03" db="EMBL/GenBank/DDBJ databases">
        <title>The genome sequence of a newly discovered highly antifungal drug resistant Aspergillus species, Aspergillus tanneri NIH 1004.</title>
        <authorList>
            <person name="Mounaud S."/>
            <person name="Singh I."/>
            <person name="Joardar V."/>
            <person name="Pakala S."/>
            <person name="Pakala S."/>
            <person name="Venepally P."/>
            <person name="Hoover J."/>
            <person name="Nierman W."/>
            <person name="Chung J."/>
            <person name="Losada L."/>
        </authorList>
    </citation>
    <scope>NUCLEOTIDE SEQUENCE [LARGE SCALE GENOMIC DNA]</scope>
    <source>
        <strain evidence="2 3">NIH1004</strain>
    </source>
</reference>
<accession>A0A4V3UP82</accession>
<dbReference type="SUPFAM" id="SSF75304">
    <property type="entry name" value="Amidase signature (AS) enzymes"/>
    <property type="match status" value="1"/>
</dbReference>
<name>A0A4V3UP82_9EURO</name>
<dbReference type="InterPro" id="IPR023631">
    <property type="entry name" value="Amidase_dom"/>
</dbReference>
<evidence type="ECO:0000259" key="1">
    <source>
        <dbReference type="Pfam" id="PF01425"/>
    </source>
</evidence>
<dbReference type="PANTHER" id="PTHR11895">
    <property type="entry name" value="TRANSAMIDASE"/>
    <property type="match status" value="1"/>
</dbReference>
<organism evidence="2 3">
    <name type="scientific">Aspergillus tanneri</name>
    <dbReference type="NCBI Taxonomy" id="1220188"/>
    <lineage>
        <taxon>Eukaryota</taxon>
        <taxon>Fungi</taxon>
        <taxon>Dikarya</taxon>
        <taxon>Ascomycota</taxon>
        <taxon>Pezizomycotina</taxon>
        <taxon>Eurotiomycetes</taxon>
        <taxon>Eurotiomycetidae</taxon>
        <taxon>Eurotiales</taxon>
        <taxon>Aspergillaceae</taxon>
        <taxon>Aspergillus</taxon>
        <taxon>Aspergillus subgen. Circumdati</taxon>
    </lineage>
</organism>
<dbReference type="PANTHER" id="PTHR11895:SF151">
    <property type="entry name" value="GLUTAMYL-TRNA(GLN) AMIDOTRANSFERASE SUBUNIT A"/>
    <property type="match status" value="1"/>
</dbReference>
<protein>
    <recommendedName>
        <fullName evidence="1">Amidase domain-containing protein</fullName>
    </recommendedName>
</protein>
<dbReference type="AlphaFoldDB" id="A0A4V3UP82"/>
<dbReference type="InterPro" id="IPR036928">
    <property type="entry name" value="AS_sf"/>
</dbReference>
<keyword evidence="3" id="KW-1185">Reference proteome</keyword>
<dbReference type="STRING" id="1220188.A0A4V3UP82"/>
<dbReference type="Gene3D" id="3.90.1300.10">
    <property type="entry name" value="Amidase signature (AS) domain"/>
    <property type="match status" value="2"/>
</dbReference>
<evidence type="ECO:0000313" key="3">
    <source>
        <dbReference type="Proteomes" id="UP000308092"/>
    </source>
</evidence>
<feature type="domain" description="Amidase" evidence="1">
    <location>
        <begin position="46"/>
        <end position="81"/>
    </location>
</feature>
<dbReference type="Proteomes" id="UP000308092">
    <property type="component" value="Unassembled WGS sequence"/>
</dbReference>
<dbReference type="VEuPathDB" id="FungiDB:EYZ11_006454"/>
<dbReference type="Pfam" id="PF01425">
    <property type="entry name" value="Amidase"/>
    <property type="match status" value="1"/>
</dbReference>
<dbReference type="EMBL" id="SOSA01000227">
    <property type="protein sequence ID" value="THC94084.1"/>
    <property type="molecule type" value="Genomic_DNA"/>
</dbReference>
<dbReference type="GO" id="GO:0003824">
    <property type="term" value="F:catalytic activity"/>
    <property type="evidence" value="ECO:0007669"/>
    <property type="project" value="InterPro"/>
</dbReference>
<dbReference type="InterPro" id="IPR000120">
    <property type="entry name" value="Amidase"/>
</dbReference>
<sequence>MPTRYGSAIHENDDNAPADSAAVAILRAAGALILGKTATTEFAATGSAAAVADFQVPISMGSQTGGSIIRPGAYNGIYAFKVGI</sequence>
<proteinExistence type="predicted"/>